<evidence type="ECO:0000256" key="2">
    <source>
        <dbReference type="ARBA" id="ARBA00023125"/>
    </source>
</evidence>
<keyword evidence="2 5" id="KW-0238">DNA-binding</keyword>
<keyword evidence="1" id="KW-0805">Transcription regulation</keyword>
<dbReference type="Gene3D" id="3.40.50.2300">
    <property type="match status" value="2"/>
</dbReference>
<dbReference type="SMART" id="SM00354">
    <property type="entry name" value="HTH_LACI"/>
    <property type="match status" value="1"/>
</dbReference>
<name>A0A7G5II70_9SPHN</name>
<keyword evidence="6" id="KW-1185">Reference proteome</keyword>
<evidence type="ECO:0000313" key="6">
    <source>
        <dbReference type="Proteomes" id="UP000515292"/>
    </source>
</evidence>
<dbReference type="InterPro" id="IPR010982">
    <property type="entry name" value="Lambda_DNA-bd_dom_sf"/>
</dbReference>
<dbReference type="InterPro" id="IPR028082">
    <property type="entry name" value="Peripla_BP_I"/>
</dbReference>
<dbReference type="InterPro" id="IPR000843">
    <property type="entry name" value="HTH_LacI"/>
</dbReference>
<dbReference type="Gene3D" id="1.10.260.40">
    <property type="entry name" value="lambda repressor-like DNA-binding domains"/>
    <property type="match status" value="1"/>
</dbReference>
<dbReference type="CDD" id="cd06278">
    <property type="entry name" value="PBP1_LacI-like"/>
    <property type="match status" value="1"/>
</dbReference>
<dbReference type="PANTHER" id="PTHR30146">
    <property type="entry name" value="LACI-RELATED TRANSCRIPTIONAL REPRESSOR"/>
    <property type="match status" value="1"/>
</dbReference>
<evidence type="ECO:0000256" key="3">
    <source>
        <dbReference type="ARBA" id="ARBA00023163"/>
    </source>
</evidence>
<sequence>MPKPKRASSTDVARLAGVSQSAVSRAFSPGAIVSVATREKVRAAAAQLGYRPNALASSLITKRTNIVALMTGDIANPHYARTINAFSLGLQERGLHVLLFSLTDGQDVEAAVEEVLKYRVDGVIMISAALSAEVGEACAKVGVPVVLYNRYASQPNVSSVRIENRRGGAMVAEHLAGNGHRQLGFIAGTRVDRTSEDREWGFVSTLASVGAFLTARVEGDYSFESGRAAMHEMMRAVVVPTAVFAASDLMAFGALDAARHDLKLRVPQDIAIVGFDDLPAAGWPSYDLSTIRQPVEAMATAAVRLLLERVGNAAAEPQTLLVPGTLIKRGSSAITR</sequence>
<dbReference type="PANTHER" id="PTHR30146:SF109">
    <property type="entry name" value="HTH-TYPE TRANSCRIPTIONAL REGULATOR GALS"/>
    <property type="match status" value="1"/>
</dbReference>
<dbReference type="AlphaFoldDB" id="A0A7G5II70"/>
<dbReference type="InterPro" id="IPR046335">
    <property type="entry name" value="LacI/GalR-like_sensor"/>
</dbReference>
<evidence type="ECO:0000313" key="5">
    <source>
        <dbReference type="EMBL" id="QMW23062.1"/>
    </source>
</evidence>
<proteinExistence type="predicted"/>
<dbReference type="GO" id="GO:0000976">
    <property type="term" value="F:transcription cis-regulatory region binding"/>
    <property type="evidence" value="ECO:0007669"/>
    <property type="project" value="TreeGrafter"/>
</dbReference>
<dbReference type="CDD" id="cd01392">
    <property type="entry name" value="HTH_LacI"/>
    <property type="match status" value="1"/>
</dbReference>
<dbReference type="RefSeq" id="WP_182296544.1">
    <property type="nucleotide sequence ID" value="NZ_CP059851.1"/>
</dbReference>
<accession>A0A7G5II70</accession>
<feature type="domain" description="HTH lacI-type" evidence="4">
    <location>
        <begin position="7"/>
        <end position="61"/>
    </location>
</feature>
<dbReference type="KEGG" id="sand:H3309_00660"/>
<keyword evidence="3" id="KW-0804">Transcription</keyword>
<organism evidence="5 6">
    <name type="scientific">Sandaracinobacteroides saxicola</name>
    <dbReference type="NCBI Taxonomy" id="2759707"/>
    <lineage>
        <taxon>Bacteria</taxon>
        <taxon>Pseudomonadati</taxon>
        <taxon>Pseudomonadota</taxon>
        <taxon>Alphaproteobacteria</taxon>
        <taxon>Sphingomonadales</taxon>
        <taxon>Sphingosinicellaceae</taxon>
        <taxon>Sandaracinobacteroides</taxon>
    </lineage>
</organism>
<evidence type="ECO:0000256" key="1">
    <source>
        <dbReference type="ARBA" id="ARBA00023015"/>
    </source>
</evidence>
<reference evidence="5 6" key="1">
    <citation type="submission" date="2020-07" db="EMBL/GenBank/DDBJ databases">
        <title>Complete genome sequence for Sandaracinobacter sp. M6.</title>
        <authorList>
            <person name="Tang Y."/>
            <person name="Liu Q."/>
            <person name="Guo Z."/>
            <person name="Lei P."/>
            <person name="Huang B."/>
        </authorList>
    </citation>
    <scope>NUCLEOTIDE SEQUENCE [LARGE SCALE GENOMIC DNA]</scope>
    <source>
        <strain evidence="5 6">M6</strain>
    </source>
</reference>
<dbReference type="Pfam" id="PF00356">
    <property type="entry name" value="LacI"/>
    <property type="match status" value="1"/>
</dbReference>
<gene>
    <name evidence="5" type="ORF">H3309_00660</name>
</gene>
<dbReference type="PROSITE" id="PS50932">
    <property type="entry name" value="HTH_LACI_2"/>
    <property type="match status" value="1"/>
</dbReference>
<dbReference type="GO" id="GO:0003700">
    <property type="term" value="F:DNA-binding transcription factor activity"/>
    <property type="evidence" value="ECO:0007669"/>
    <property type="project" value="TreeGrafter"/>
</dbReference>
<dbReference type="Proteomes" id="UP000515292">
    <property type="component" value="Chromosome"/>
</dbReference>
<protein>
    <submittedName>
        <fullName evidence="5">LacI family DNA-binding transcriptional regulator</fullName>
    </submittedName>
</protein>
<dbReference type="EMBL" id="CP059851">
    <property type="protein sequence ID" value="QMW23062.1"/>
    <property type="molecule type" value="Genomic_DNA"/>
</dbReference>
<dbReference type="Pfam" id="PF13377">
    <property type="entry name" value="Peripla_BP_3"/>
    <property type="match status" value="1"/>
</dbReference>
<dbReference type="SUPFAM" id="SSF47413">
    <property type="entry name" value="lambda repressor-like DNA-binding domains"/>
    <property type="match status" value="1"/>
</dbReference>
<dbReference type="SUPFAM" id="SSF53822">
    <property type="entry name" value="Periplasmic binding protein-like I"/>
    <property type="match status" value="1"/>
</dbReference>
<evidence type="ECO:0000259" key="4">
    <source>
        <dbReference type="PROSITE" id="PS50932"/>
    </source>
</evidence>